<dbReference type="EMBL" id="JANJYJ010000006">
    <property type="protein sequence ID" value="KAK3205848.1"/>
    <property type="molecule type" value="Genomic_DNA"/>
</dbReference>
<keyword evidence="4" id="KW-1185">Reference proteome</keyword>
<gene>
    <name evidence="3" type="ORF">Dsin_019894</name>
</gene>
<organism evidence="3 4">
    <name type="scientific">Dipteronia sinensis</name>
    <dbReference type="NCBI Taxonomy" id="43782"/>
    <lineage>
        <taxon>Eukaryota</taxon>
        <taxon>Viridiplantae</taxon>
        <taxon>Streptophyta</taxon>
        <taxon>Embryophyta</taxon>
        <taxon>Tracheophyta</taxon>
        <taxon>Spermatophyta</taxon>
        <taxon>Magnoliopsida</taxon>
        <taxon>eudicotyledons</taxon>
        <taxon>Gunneridae</taxon>
        <taxon>Pentapetalae</taxon>
        <taxon>rosids</taxon>
        <taxon>malvids</taxon>
        <taxon>Sapindales</taxon>
        <taxon>Sapindaceae</taxon>
        <taxon>Hippocastanoideae</taxon>
        <taxon>Acereae</taxon>
        <taxon>Dipteronia</taxon>
    </lineage>
</organism>
<proteinExistence type="predicted"/>
<keyword evidence="1" id="KW-0694">RNA-binding</keyword>
<evidence type="ECO:0000313" key="4">
    <source>
        <dbReference type="Proteomes" id="UP001281410"/>
    </source>
</evidence>
<dbReference type="SUPFAM" id="SSF54928">
    <property type="entry name" value="RNA-binding domain, RBD"/>
    <property type="match status" value="1"/>
</dbReference>
<dbReference type="SMART" id="SM00360">
    <property type="entry name" value="RRM"/>
    <property type="match status" value="1"/>
</dbReference>
<comment type="caution">
    <text evidence="3">The sequence shown here is derived from an EMBL/GenBank/DDBJ whole genome shotgun (WGS) entry which is preliminary data.</text>
</comment>
<protein>
    <recommendedName>
        <fullName evidence="2">RRM domain-containing protein</fullName>
    </recommendedName>
</protein>
<dbReference type="Proteomes" id="UP001281410">
    <property type="component" value="Unassembled WGS sequence"/>
</dbReference>
<evidence type="ECO:0000256" key="1">
    <source>
        <dbReference type="PROSITE-ProRule" id="PRU00176"/>
    </source>
</evidence>
<dbReference type="GO" id="GO:0003723">
    <property type="term" value="F:RNA binding"/>
    <property type="evidence" value="ECO:0007669"/>
    <property type="project" value="UniProtKB-UniRule"/>
</dbReference>
<evidence type="ECO:0000259" key="2">
    <source>
        <dbReference type="PROSITE" id="PS50102"/>
    </source>
</evidence>
<dbReference type="Pfam" id="PF00076">
    <property type="entry name" value="RRM_1"/>
    <property type="match status" value="1"/>
</dbReference>
<dbReference type="InterPro" id="IPR035979">
    <property type="entry name" value="RBD_domain_sf"/>
</dbReference>
<accession>A0AAE0A9G6</accession>
<evidence type="ECO:0000313" key="3">
    <source>
        <dbReference type="EMBL" id="KAK3205848.1"/>
    </source>
</evidence>
<dbReference type="InterPro" id="IPR000504">
    <property type="entry name" value="RRM_dom"/>
</dbReference>
<dbReference type="AlphaFoldDB" id="A0AAE0A9G6"/>
<reference evidence="3" key="1">
    <citation type="journal article" date="2023" name="Plant J.">
        <title>Genome sequences and population genomics provide insights into the demographic history, inbreeding, and mutation load of two 'living fossil' tree species of Dipteronia.</title>
        <authorList>
            <person name="Feng Y."/>
            <person name="Comes H.P."/>
            <person name="Chen J."/>
            <person name="Zhu S."/>
            <person name="Lu R."/>
            <person name="Zhang X."/>
            <person name="Li P."/>
            <person name="Qiu J."/>
            <person name="Olsen K.M."/>
            <person name="Qiu Y."/>
        </authorList>
    </citation>
    <scope>NUCLEOTIDE SEQUENCE</scope>
    <source>
        <strain evidence="3">NBL</strain>
    </source>
</reference>
<sequence>MPHAPHLIWGHDERSLYGARKDFRENLFSVFIDNINPQTDIECLWGVLKVFGRVRDIYLSPKHNFRRSRFTFIRFETKEESEKVADAVKGMHVYGWPLSAKLVKHNWTSQRSEAKQGARPLQEKHIGRGRAECLLSEVSQNHSFVEVVRGTRFVGKAERKNALLTMSWKRQALDWLSRCAIGSLKEFSLVSNVNKRLKNRDFSFSSHYVGDRNILWCFDSEVEKEGFIRNRFFRDDCFTRMDNWSEKWTLKGKLVCETVSRIRHDKGKLLLDISQTCNGFRDIQVETEEKSFTVKLEIDTTPVSWTWLNRSLDLEKYILQEDRTASSENRHLSLDFNFQEHRFSDKTNL</sequence>
<name>A0AAE0A9G6_9ROSI</name>
<dbReference type="Gene3D" id="3.30.70.330">
    <property type="match status" value="1"/>
</dbReference>
<dbReference type="PROSITE" id="PS50102">
    <property type="entry name" value="RRM"/>
    <property type="match status" value="1"/>
</dbReference>
<feature type="domain" description="RRM" evidence="2">
    <location>
        <begin position="28"/>
        <end position="105"/>
    </location>
</feature>
<dbReference type="InterPro" id="IPR012677">
    <property type="entry name" value="Nucleotide-bd_a/b_plait_sf"/>
</dbReference>